<proteinExistence type="predicted"/>
<reference evidence="1 2" key="1">
    <citation type="submission" date="2020-10" db="EMBL/GenBank/DDBJ databases">
        <title>Connecting structure to function with the recovery of over 1000 high-quality activated sludge metagenome-assembled genomes encoding full-length rRNA genes using long-read sequencing.</title>
        <authorList>
            <person name="Singleton C.M."/>
            <person name="Petriglieri F."/>
            <person name="Kristensen J.M."/>
            <person name="Kirkegaard R.H."/>
            <person name="Michaelsen T.Y."/>
            <person name="Andersen M.H."/>
            <person name="Karst S.M."/>
            <person name="Dueholm M.S."/>
            <person name="Nielsen P.H."/>
            <person name="Albertsen M."/>
        </authorList>
    </citation>
    <scope>NUCLEOTIDE SEQUENCE [LARGE SCALE GENOMIC DNA]</scope>
    <source>
        <strain evidence="1">EsbW_18-Q3-R4-48_BATAC.463</strain>
    </source>
</reference>
<comment type="caution">
    <text evidence="1">The sequence shown here is derived from an EMBL/GenBank/DDBJ whole genome shotgun (WGS) entry which is preliminary data.</text>
</comment>
<dbReference type="Proteomes" id="UP000739411">
    <property type="component" value="Unassembled WGS sequence"/>
</dbReference>
<organism evidence="1 2">
    <name type="scientific">Candidatus Dechloromonas phosphorivorans</name>
    <dbReference type="NCBI Taxonomy" id="2899244"/>
    <lineage>
        <taxon>Bacteria</taxon>
        <taxon>Pseudomonadati</taxon>
        <taxon>Pseudomonadota</taxon>
        <taxon>Betaproteobacteria</taxon>
        <taxon>Rhodocyclales</taxon>
        <taxon>Azonexaceae</taxon>
        <taxon>Dechloromonas</taxon>
    </lineage>
</organism>
<sequence length="89" mass="10178">MTRLIRERDAELAAAREQGLRDERVLAIGTLPPAQHMNWARHSARWRCWLANWLMNLGCQMPFAMTSTSYASKFRFVKASLPAYRAAPG</sequence>
<dbReference type="AlphaFoldDB" id="A0A935JZ94"/>
<dbReference type="EMBL" id="JADJMS010000018">
    <property type="protein sequence ID" value="MBK7415269.1"/>
    <property type="molecule type" value="Genomic_DNA"/>
</dbReference>
<evidence type="ECO:0000313" key="1">
    <source>
        <dbReference type="EMBL" id="MBK7415269.1"/>
    </source>
</evidence>
<name>A0A935JZ94_9RHOO</name>
<gene>
    <name evidence="1" type="ORF">IPJ38_09365</name>
</gene>
<protein>
    <submittedName>
        <fullName evidence="1">Uncharacterized protein</fullName>
    </submittedName>
</protein>
<evidence type="ECO:0000313" key="2">
    <source>
        <dbReference type="Proteomes" id="UP000739411"/>
    </source>
</evidence>
<accession>A0A935JZ94</accession>